<dbReference type="EMBL" id="JBHMDM010000002">
    <property type="protein sequence ID" value="MFB9376073.1"/>
    <property type="molecule type" value="Genomic_DNA"/>
</dbReference>
<comment type="caution">
    <text evidence="7">The sequence shown here is derived from an EMBL/GenBank/DDBJ whole genome shotgun (WGS) entry which is preliminary data.</text>
</comment>
<keyword evidence="3" id="KW-0227">DNA damage</keyword>
<dbReference type="InterPro" id="IPR051912">
    <property type="entry name" value="Alkylbase_DNA_Glycosylase/TA"/>
</dbReference>
<name>A0ABV5LPV5_9ACTN</name>
<keyword evidence="4" id="KW-0234">DNA repair</keyword>
<accession>A0ABV5LPV5</accession>
<dbReference type="InterPro" id="IPR010316">
    <property type="entry name" value="AlkA_N"/>
</dbReference>
<gene>
    <name evidence="7" type="ORF">ACFFVI_03735</name>
</gene>
<keyword evidence="8" id="KW-1185">Reference proteome</keyword>
<evidence type="ECO:0000256" key="4">
    <source>
        <dbReference type="ARBA" id="ARBA00023204"/>
    </source>
</evidence>
<feature type="domain" description="HhH-GPD" evidence="5">
    <location>
        <begin position="144"/>
        <end position="299"/>
    </location>
</feature>
<dbReference type="SMART" id="SM00478">
    <property type="entry name" value="ENDO3c"/>
    <property type="match status" value="1"/>
</dbReference>
<dbReference type="EC" id="3.2.2.21" evidence="2"/>
<evidence type="ECO:0000259" key="5">
    <source>
        <dbReference type="SMART" id="SM00478"/>
    </source>
</evidence>
<dbReference type="Gene3D" id="1.10.340.30">
    <property type="entry name" value="Hypothetical protein, domain 2"/>
    <property type="match status" value="1"/>
</dbReference>
<dbReference type="InterPro" id="IPR023170">
    <property type="entry name" value="HhH_base_excis_C"/>
</dbReference>
<organism evidence="7 8">
    <name type="scientific">Kineococcus gynurae</name>
    <dbReference type="NCBI Taxonomy" id="452979"/>
    <lineage>
        <taxon>Bacteria</taxon>
        <taxon>Bacillati</taxon>
        <taxon>Actinomycetota</taxon>
        <taxon>Actinomycetes</taxon>
        <taxon>Kineosporiales</taxon>
        <taxon>Kineosporiaceae</taxon>
        <taxon>Kineococcus</taxon>
    </lineage>
</organism>
<evidence type="ECO:0000259" key="6">
    <source>
        <dbReference type="SMART" id="SM01009"/>
    </source>
</evidence>
<feature type="domain" description="DNA-3-methyladenine glycosylase AlkA N-terminal" evidence="6">
    <location>
        <begin position="6"/>
        <end position="134"/>
    </location>
</feature>
<dbReference type="Gene3D" id="3.30.310.20">
    <property type="entry name" value="DNA-3-methyladenine glycosylase AlkA, N-terminal domain"/>
    <property type="match status" value="1"/>
</dbReference>
<dbReference type="Proteomes" id="UP001589748">
    <property type="component" value="Unassembled WGS sequence"/>
</dbReference>
<evidence type="ECO:0000256" key="3">
    <source>
        <dbReference type="ARBA" id="ARBA00022763"/>
    </source>
</evidence>
<dbReference type="Pfam" id="PF00730">
    <property type="entry name" value="HhH-GPD"/>
    <property type="match status" value="1"/>
</dbReference>
<dbReference type="PANTHER" id="PTHR43003:SF13">
    <property type="entry name" value="DNA-3-METHYLADENINE GLYCOSYLASE 2"/>
    <property type="match status" value="1"/>
</dbReference>
<dbReference type="RefSeq" id="WP_380134504.1">
    <property type="nucleotide sequence ID" value="NZ_JBHLUI010000002.1"/>
</dbReference>
<dbReference type="InterPro" id="IPR011257">
    <property type="entry name" value="DNA_glycosylase"/>
</dbReference>
<evidence type="ECO:0000313" key="8">
    <source>
        <dbReference type="Proteomes" id="UP001589748"/>
    </source>
</evidence>
<dbReference type="SUPFAM" id="SSF48150">
    <property type="entry name" value="DNA-glycosylase"/>
    <property type="match status" value="1"/>
</dbReference>
<proteinExistence type="predicted"/>
<protein>
    <recommendedName>
        <fullName evidence="2">DNA-3-methyladenine glycosylase II</fullName>
        <ecNumber evidence="2">3.2.2.21</ecNumber>
    </recommendedName>
</protein>
<dbReference type="PANTHER" id="PTHR43003">
    <property type="entry name" value="DNA-3-METHYLADENINE GLYCOSYLASE"/>
    <property type="match status" value="1"/>
</dbReference>
<evidence type="ECO:0000256" key="1">
    <source>
        <dbReference type="ARBA" id="ARBA00000086"/>
    </source>
</evidence>
<dbReference type="SMART" id="SM01009">
    <property type="entry name" value="AlkA_N"/>
    <property type="match status" value="1"/>
</dbReference>
<dbReference type="Pfam" id="PF06029">
    <property type="entry name" value="AlkA_N"/>
    <property type="match status" value="1"/>
</dbReference>
<dbReference type="Gene3D" id="1.10.1670.10">
    <property type="entry name" value="Helix-hairpin-Helix base-excision DNA repair enzymes (C-terminal)"/>
    <property type="match status" value="1"/>
</dbReference>
<evidence type="ECO:0000256" key="2">
    <source>
        <dbReference type="ARBA" id="ARBA00012000"/>
    </source>
</evidence>
<comment type="catalytic activity">
    <reaction evidence="1">
        <text>Hydrolysis of alkylated DNA, releasing 3-methyladenine, 3-methylguanine, 7-methylguanine and 7-methyladenine.</text>
        <dbReference type="EC" id="3.2.2.21"/>
    </reaction>
</comment>
<sequence>MTRPWTLTTGLAEGVPPLAVDPLHRFLAAHALPGAERVEPATPEAPGGPDRPELVRVLPTAAGPTVVGVTLRPEAVTVRRIAGSGSRGDVEARVRRWLDLDADPRAAVAALGADPLLADAVRARPGLRIPRTPDPVETTVMTVLGQQVSLGAARTFGGRLVAAYGVPAGAGLTAFPTAAALAAAGPDALRATTGVTGARGRTLHALATLLADGLDLDAARESGSTEEAYRALLALPGVGPWTADYVSLRVLGRTDVFLPSDLVARRALGGLDVKAATARVAGWSPWRGYGLLHLWTAAVFA</sequence>
<evidence type="ECO:0000313" key="7">
    <source>
        <dbReference type="EMBL" id="MFB9376073.1"/>
    </source>
</evidence>
<dbReference type="InterPro" id="IPR037046">
    <property type="entry name" value="AlkA_N_sf"/>
</dbReference>
<reference evidence="7 8" key="1">
    <citation type="submission" date="2024-09" db="EMBL/GenBank/DDBJ databases">
        <authorList>
            <person name="Sun Q."/>
            <person name="Mori K."/>
        </authorList>
    </citation>
    <scope>NUCLEOTIDE SEQUENCE [LARGE SCALE GENOMIC DNA]</scope>
    <source>
        <strain evidence="7 8">TISTR 1856</strain>
    </source>
</reference>
<dbReference type="SUPFAM" id="SSF55945">
    <property type="entry name" value="TATA-box binding protein-like"/>
    <property type="match status" value="1"/>
</dbReference>
<dbReference type="InterPro" id="IPR003265">
    <property type="entry name" value="HhH-GPD_domain"/>
</dbReference>